<dbReference type="AlphaFoldDB" id="A0A1A7YPK2"/>
<gene>
    <name evidence="1" type="primary">CHAF1B</name>
</gene>
<protein>
    <submittedName>
        <fullName evidence="1">Chromatin assembly factor 1, subunit B</fullName>
    </submittedName>
</protein>
<evidence type="ECO:0000313" key="1">
    <source>
        <dbReference type="EMBL" id="SBP32079.1"/>
    </source>
</evidence>
<feature type="non-terminal residue" evidence="1">
    <location>
        <position position="1"/>
    </location>
</feature>
<dbReference type="EMBL" id="HADX01009847">
    <property type="protein sequence ID" value="SBP32079.1"/>
    <property type="molecule type" value="Transcribed_RNA"/>
</dbReference>
<reference evidence="1" key="1">
    <citation type="submission" date="2016-05" db="EMBL/GenBank/DDBJ databases">
        <authorList>
            <person name="Lavstsen T."/>
            <person name="Jespersen J.S."/>
        </authorList>
    </citation>
    <scope>NUCLEOTIDE SEQUENCE</scope>
    <source>
        <tissue evidence="1">Brain</tissue>
    </source>
</reference>
<sequence>NQKGRRRFDSDSSQLVPVAVPYGVCRGLRGLHILVRHTAEPSVWSRVQHPLPHTQRPDMVSGWFLPGRLL</sequence>
<organism evidence="1">
    <name type="scientific">Iconisemion striatum</name>
    <dbReference type="NCBI Taxonomy" id="60296"/>
    <lineage>
        <taxon>Eukaryota</taxon>
        <taxon>Metazoa</taxon>
        <taxon>Chordata</taxon>
        <taxon>Craniata</taxon>
        <taxon>Vertebrata</taxon>
        <taxon>Euteleostomi</taxon>
        <taxon>Actinopterygii</taxon>
        <taxon>Neopterygii</taxon>
        <taxon>Teleostei</taxon>
        <taxon>Neoteleostei</taxon>
        <taxon>Acanthomorphata</taxon>
        <taxon>Ovalentaria</taxon>
        <taxon>Atherinomorphae</taxon>
        <taxon>Cyprinodontiformes</taxon>
        <taxon>Nothobranchiidae</taxon>
        <taxon>Iconisemion</taxon>
    </lineage>
</organism>
<proteinExistence type="predicted"/>
<reference evidence="1" key="2">
    <citation type="submission" date="2016-06" db="EMBL/GenBank/DDBJ databases">
        <title>The genome of a short-lived fish provides insights into sex chromosome evolution and the genetic control of aging.</title>
        <authorList>
            <person name="Reichwald K."/>
            <person name="Felder M."/>
            <person name="Petzold A."/>
            <person name="Koch P."/>
            <person name="Groth M."/>
            <person name="Platzer M."/>
        </authorList>
    </citation>
    <scope>NUCLEOTIDE SEQUENCE</scope>
    <source>
        <tissue evidence="1">Brain</tissue>
    </source>
</reference>
<name>A0A1A7YPK2_9TELE</name>
<accession>A0A1A7YPK2</accession>
<feature type="non-terminal residue" evidence="1">
    <location>
        <position position="70"/>
    </location>
</feature>